<dbReference type="Gene3D" id="3.50.50.60">
    <property type="entry name" value="FAD/NAD(P)-binding domain"/>
    <property type="match status" value="1"/>
</dbReference>
<dbReference type="Proteomes" id="UP000033451">
    <property type="component" value="Unassembled WGS sequence"/>
</dbReference>
<keyword evidence="4" id="KW-1185">Reference proteome</keyword>
<dbReference type="GO" id="GO:0008767">
    <property type="term" value="F:UDP-galactopyranose mutase activity"/>
    <property type="evidence" value="ECO:0007669"/>
    <property type="project" value="TreeGrafter"/>
</dbReference>
<organism evidence="3 4">
    <name type="scientific">Microbacterium ginsengisoli</name>
    <dbReference type="NCBI Taxonomy" id="400772"/>
    <lineage>
        <taxon>Bacteria</taxon>
        <taxon>Bacillati</taxon>
        <taxon>Actinomycetota</taxon>
        <taxon>Actinomycetes</taxon>
        <taxon>Micrococcales</taxon>
        <taxon>Microbacteriaceae</taxon>
        <taxon>Microbacterium</taxon>
    </lineage>
</organism>
<dbReference type="EMBL" id="JYIY01000078">
    <property type="protein sequence ID" value="KJL35599.1"/>
    <property type="molecule type" value="Genomic_DNA"/>
</dbReference>
<comment type="caution">
    <text evidence="3">The sequence shown here is derived from an EMBL/GenBank/DDBJ whole genome shotgun (WGS) entry which is preliminary data.</text>
</comment>
<proteinExistence type="predicted"/>
<evidence type="ECO:0000313" key="3">
    <source>
        <dbReference type="EMBL" id="KJL35599.1"/>
    </source>
</evidence>
<evidence type="ECO:0000313" key="5">
    <source>
        <dbReference type="Proteomes" id="UP000257479"/>
    </source>
</evidence>
<reference evidence="2 5" key="2">
    <citation type="journal article" date="2018" name="Nat. Biotechnol.">
        <title>A standardized bacterial taxonomy based on genome phylogeny substantially revises the tree of life.</title>
        <authorList>
            <person name="Parks D.H."/>
            <person name="Chuvochina M."/>
            <person name="Waite D.W."/>
            <person name="Rinke C."/>
            <person name="Skarshewski A."/>
            <person name="Chaumeil P.A."/>
            <person name="Hugenholtz P."/>
        </authorList>
    </citation>
    <scope>NUCLEOTIDE SEQUENCE [LARGE SCALE GENOMIC DNA]</scope>
    <source>
        <strain evidence="2">UBA9152</strain>
    </source>
</reference>
<accession>A0A0F0LSC0</accession>
<evidence type="ECO:0000313" key="4">
    <source>
        <dbReference type="Proteomes" id="UP000033451"/>
    </source>
</evidence>
<dbReference type="EMBL" id="DMNG01000012">
    <property type="protein sequence ID" value="HAN23138.1"/>
    <property type="molecule type" value="Genomic_DNA"/>
</dbReference>
<dbReference type="NCBIfam" id="NF005549">
    <property type="entry name" value="PRK07208.1-5"/>
    <property type="match status" value="1"/>
</dbReference>
<dbReference type="PATRIC" id="fig|400772.4.peg.2370"/>
<gene>
    <name evidence="2" type="ORF">DCP95_01005</name>
    <name evidence="3" type="ORF">RR49_02358</name>
</gene>
<dbReference type="OrthoDB" id="9774675at2"/>
<dbReference type="InterPro" id="IPR002937">
    <property type="entry name" value="Amino_oxidase"/>
</dbReference>
<dbReference type="Proteomes" id="UP000257479">
    <property type="component" value="Unassembled WGS sequence"/>
</dbReference>
<dbReference type="InterPro" id="IPR036188">
    <property type="entry name" value="FAD/NAD-bd_sf"/>
</dbReference>
<dbReference type="GO" id="GO:0005829">
    <property type="term" value="C:cytosol"/>
    <property type="evidence" value="ECO:0007669"/>
    <property type="project" value="TreeGrafter"/>
</dbReference>
<dbReference type="NCBIfam" id="NF005546">
    <property type="entry name" value="PRK07208.1-2"/>
    <property type="match status" value="1"/>
</dbReference>
<evidence type="ECO:0000259" key="1">
    <source>
        <dbReference type="Pfam" id="PF01593"/>
    </source>
</evidence>
<dbReference type="GO" id="GO:0016491">
    <property type="term" value="F:oxidoreductase activity"/>
    <property type="evidence" value="ECO:0007669"/>
    <property type="project" value="InterPro"/>
</dbReference>
<dbReference type="AlphaFoldDB" id="A0A0F0LSC0"/>
<dbReference type="NCBIfam" id="NF005548">
    <property type="entry name" value="PRK07208.1-4"/>
    <property type="match status" value="1"/>
</dbReference>
<protein>
    <recommendedName>
        <fullName evidence="1">Amine oxidase domain-containing protein</fullName>
    </recommendedName>
</protein>
<dbReference type="Pfam" id="PF01593">
    <property type="entry name" value="Amino_oxidase"/>
    <property type="match status" value="1"/>
</dbReference>
<reference evidence="3 4" key="1">
    <citation type="submission" date="2015-02" db="EMBL/GenBank/DDBJ databases">
        <title>Draft genome sequences of ten Microbacterium spp. with emphasis on heavy metal contaminated environments.</title>
        <authorList>
            <person name="Corretto E."/>
        </authorList>
    </citation>
    <scope>NUCLEOTIDE SEQUENCE [LARGE SCALE GENOMIC DNA]</scope>
    <source>
        <strain evidence="3 4">DSM 18659</strain>
    </source>
</reference>
<dbReference type="SUPFAM" id="SSF51971">
    <property type="entry name" value="Nucleotide-binding domain"/>
    <property type="match status" value="1"/>
</dbReference>
<dbReference type="PANTHER" id="PTHR21197:SF0">
    <property type="entry name" value="UDP-GALACTOPYRANOSE MUTASE"/>
    <property type="match status" value="1"/>
</dbReference>
<evidence type="ECO:0000313" key="2">
    <source>
        <dbReference type="EMBL" id="HAN23138.1"/>
    </source>
</evidence>
<sequence length="534" mass="60249">MSKKAVVIGAGPAGLTAAYEFLTRADEGPEPVVPQVFEGSSDIGGISKTVNFKGNRIDIGGHRFFSKSDTVMEWWLNILPPEKTGGETFTLKYQGKSRPFEGDADGVDPETTDDVMLVRSRLSRIYYLRSFFNYPITLEWSTMKNLGLWRLTKIGFSYIRARLIPLKEVSLEEFYINRFGRELYDTFFKSYTEKVWGVPVSDIEPDWGAQRVKGLSISKTLAHAVKKTFSRNKPKDIAQKDVETSLIESFLYPKLGPGYLWEKVAERVEEKGGSIAMEHSVVGLHADGNRIVAADVRDNKTGELSRVEGDYFISTMPVKDLIASIQDVDVPSNVSDVAAALPYRDFITVGLVVKKLSIPGAVDRDGVAGRVPDNWIYIQEPDVLVGRLQVFNNWSPYMVNDPDTVWVGMEYFVQEGDHLWNMADDDLIAFGVSELAKIGIIDQADFLEGTVLRVEKTYPAYFGAYRRFDEVRSFVDGFENLFLVGRNGMHRYNNQDHSMLTAIEAVNNILTGRTDKSNIWDVNVEQEYHEEKSE</sequence>
<name>A0A0F0LSC0_9MICO</name>
<dbReference type="RefSeq" id="WP_045248265.1">
    <property type="nucleotide sequence ID" value="NZ_JYIY01000078.1"/>
</dbReference>
<dbReference type="PANTHER" id="PTHR21197">
    <property type="entry name" value="UDP-GALACTOPYRANOSE MUTASE"/>
    <property type="match status" value="1"/>
</dbReference>
<feature type="domain" description="Amine oxidase" evidence="1">
    <location>
        <begin position="13"/>
        <end position="486"/>
    </location>
</feature>
<dbReference type="STRING" id="400772.RR49_02358"/>
<dbReference type="GO" id="GO:0050660">
    <property type="term" value="F:flavin adenine dinucleotide binding"/>
    <property type="evidence" value="ECO:0007669"/>
    <property type="project" value="TreeGrafter"/>
</dbReference>